<comment type="caution">
    <text evidence="6">The sequence shown here is derived from an EMBL/GenBank/DDBJ whole genome shotgun (WGS) entry which is preliminary data.</text>
</comment>
<feature type="compositionally biased region" description="Basic and acidic residues" evidence="3">
    <location>
        <begin position="475"/>
        <end position="495"/>
    </location>
</feature>
<evidence type="ECO:0000256" key="3">
    <source>
        <dbReference type="SAM" id="MobiDB-lite"/>
    </source>
</evidence>
<feature type="domain" description="RecQ mediated genome instability protein 1 OB-fold" evidence="4">
    <location>
        <begin position="96"/>
        <end position="207"/>
    </location>
</feature>
<dbReference type="Proteomes" id="UP000696485">
    <property type="component" value="Unassembled WGS sequence"/>
</dbReference>
<feature type="region of interest" description="Disordered" evidence="3">
    <location>
        <begin position="408"/>
        <end position="619"/>
    </location>
</feature>
<feature type="domain" description="RMI1 N-terminal" evidence="5">
    <location>
        <begin position="21"/>
        <end position="68"/>
    </location>
</feature>
<organism evidence="6 7">
    <name type="scientific">Podila minutissima</name>
    <dbReference type="NCBI Taxonomy" id="64525"/>
    <lineage>
        <taxon>Eukaryota</taxon>
        <taxon>Fungi</taxon>
        <taxon>Fungi incertae sedis</taxon>
        <taxon>Mucoromycota</taxon>
        <taxon>Mortierellomycotina</taxon>
        <taxon>Mortierellomycetes</taxon>
        <taxon>Mortierellales</taxon>
        <taxon>Mortierellaceae</taxon>
        <taxon>Podila</taxon>
    </lineage>
</organism>
<dbReference type="PANTHER" id="PTHR14790:SF15">
    <property type="entry name" value="RECQ-MEDIATED GENOME INSTABILITY PROTEIN 1"/>
    <property type="match status" value="1"/>
</dbReference>
<feature type="compositionally biased region" description="Basic and acidic residues" evidence="3">
    <location>
        <begin position="578"/>
        <end position="589"/>
    </location>
</feature>
<dbReference type="InterPro" id="IPR049363">
    <property type="entry name" value="RMI1_N"/>
</dbReference>
<dbReference type="GO" id="GO:0000724">
    <property type="term" value="P:double-strand break repair via homologous recombination"/>
    <property type="evidence" value="ECO:0007669"/>
    <property type="project" value="TreeGrafter"/>
</dbReference>
<dbReference type="AlphaFoldDB" id="A0A9P5SBL8"/>
<keyword evidence="7" id="KW-1185">Reference proteome</keyword>
<dbReference type="Pfam" id="PF21000">
    <property type="entry name" value="RMI1_N_N"/>
    <property type="match status" value="1"/>
</dbReference>
<feature type="compositionally biased region" description="Polar residues" evidence="3">
    <location>
        <begin position="275"/>
        <end position="285"/>
    </location>
</feature>
<name>A0A9P5SBL8_9FUNG</name>
<evidence type="ECO:0000313" key="6">
    <source>
        <dbReference type="EMBL" id="KAF9320913.1"/>
    </source>
</evidence>
<protein>
    <recommendedName>
        <fullName evidence="2">RecQ-mediated genome instability protein 1</fullName>
    </recommendedName>
</protein>
<feature type="non-terminal residue" evidence="6">
    <location>
        <position position="1"/>
    </location>
</feature>
<comment type="similarity">
    <text evidence="1">Belongs to the RMI1 family.</text>
</comment>
<feature type="compositionally biased region" description="Basic and acidic residues" evidence="3">
    <location>
        <begin position="596"/>
        <end position="619"/>
    </location>
</feature>
<evidence type="ECO:0000259" key="5">
    <source>
        <dbReference type="Pfam" id="PF21000"/>
    </source>
</evidence>
<dbReference type="EMBL" id="JAAAUY010001664">
    <property type="protein sequence ID" value="KAF9320913.1"/>
    <property type="molecule type" value="Genomic_DNA"/>
</dbReference>
<dbReference type="GO" id="GO:0016604">
    <property type="term" value="C:nuclear body"/>
    <property type="evidence" value="ECO:0007669"/>
    <property type="project" value="TreeGrafter"/>
</dbReference>
<dbReference type="InterPro" id="IPR042470">
    <property type="entry name" value="RMI1_N_C_sf"/>
</dbReference>
<evidence type="ECO:0000313" key="7">
    <source>
        <dbReference type="Proteomes" id="UP000696485"/>
    </source>
</evidence>
<dbReference type="InterPro" id="IPR013894">
    <property type="entry name" value="RMI1_OB"/>
</dbReference>
<dbReference type="Pfam" id="PF08585">
    <property type="entry name" value="RMI1_N_C"/>
    <property type="match status" value="1"/>
</dbReference>
<evidence type="ECO:0000256" key="2">
    <source>
        <dbReference type="ARBA" id="ARBA00018987"/>
    </source>
</evidence>
<feature type="region of interest" description="Disordered" evidence="3">
    <location>
        <begin position="249"/>
        <end position="288"/>
    </location>
</feature>
<reference evidence="6" key="1">
    <citation type="journal article" date="2020" name="Fungal Divers.">
        <title>Resolving the Mortierellaceae phylogeny through synthesis of multi-gene phylogenetics and phylogenomics.</title>
        <authorList>
            <person name="Vandepol N."/>
            <person name="Liber J."/>
            <person name="Desiro A."/>
            <person name="Na H."/>
            <person name="Kennedy M."/>
            <person name="Barry K."/>
            <person name="Grigoriev I.V."/>
            <person name="Miller A.N."/>
            <person name="O'Donnell K."/>
            <person name="Stajich J.E."/>
            <person name="Bonito G."/>
        </authorList>
    </citation>
    <scope>NUCLEOTIDE SEQUENCE</scope>
    <source>
        <strain evidence="6">NVP1</strain>
    </source>
</reference>
<evidence type="ECO:0000259" key="4">
    <source>
        <dbReference type="Pfam" id="PF08585"/>
    </source>
</evidence>
<dbReference type="Gene3D" id="2.40.50.770">
    <property type="entry name" value="RecQ-mediated genome instability protein Rmi1, C-terminal domain"/>
    <property type="match status" value="1"/>
</dbReference>
<dbReference type="GO" id="GO:0000712">
    <property type="term" value="P:resolution of meiotic recombination intermediates"/>
    <property type="evidence" value="ECO:0007669"/>
    <property type="project" value="TreeGrafter"/>
</dbReference>
<feature type="compositionally biased region" description="Basic and acidic residues" evidence="3">
    <location>
        <begin position="560"/>
        <end position="571"/>
    </location>
</feature>
<sequence>MTHVASPDDLIIRNAIQQLGVNASVEWIRQCIEFRRTQQAKGAIPSSTSTNDIANFVYQMYLLADFRTLEPTPILPSTVSTPHRQRLFTDYGAGENAGVILQILQIQDISNSSLKLLENCEALGVAGDQPGGFQVGKALPRGMCALDLTEGVRKIRAFAMESIPEIAMEMKLGAKIRVKNAEVRHGVLQLYLANTVALGGEVASMNKYPRRLVVMNQMREKLGYPVEPYPTSPAGFPTVAVTTTTAPPLTFGAPGRPQSTSWTNPRPAVTAQDAVPSNTTKNWPSFTAPLKSTVANPFKPAGRADSPDYEARFYEEQQEQKPQEEYPWENDFDSNWDYDPAMDMDFNMDMDKPPKPDTRDPFDDDFDMIGDVPDWEVLSQLSVEDSAPTKKPALNTDSVQRQQVLGLSHSKIKEDSPPLVATLSPAKRGLTKRLPNLKAPHAGESSQLGISDWSVSKSSSQTRSVQESTSVSKRARTDSESGDDYANKKEKRSRDALSSARRRSVTPERVVIKREINGASRHKSQQQGEVMDSDDDFDTSPVPPVFVLNDSNKRYTFGSQKDEHSRTERSRSGSMSRWIEEDSSSKKDQPSSMVRVKTEPGLEVSDHDAGLRKVKQEPIDERLRSTSTMTTPTSIPKTTVIVSRTGNEIATGSSVHAAIDLLSDDDDDADVLSDPAYGLTSLYSPLKKIKTEPGTTIAAATTVDLVAVKKEEVMLEFDMDDDGDFGVLMDLTQATPLVRLEEVKENIEVGMEVRTKAKISRLGKFSLTTLAMSIPVYLEPIPLESGVTGDGMGYPGYVVEVVLDQGAIEILMGSTAVEFRDLVRVNETRAKQ</sequence>
<dbReference type="GO" id="GO:0031422">
    <property type="term" value="C:RecQ family helicase-topoisomerase III complex"/>
    <property type="evidence" value="ECO:0007669"/>
    <property type="project" value="TreeGrafter"/>
</dbReference>
<accession>A0A9P5SBL8</accession>
<proteinExistence type="inferred from homology"/>
<gene>
    <name evidence="6" type="primary">RMI1</name>
    <name evidence="6" type="ORF">BG006_002705</name>
</gene>
<evidence type="ECO:0000256" key="1">
    <source>
        <dbReference type="ARBA" id="ARBA00006395"/>
    </source>
</evidence>
<feature type="compositionally biased region" description="Low complexity" evidence="3">
    <location>
        <begin position="454"/>
        <end position="472"/>
    </location>
</feature>
<dbReference type="PANTHER" id="PTHR14790">
    <property type="entry name" value="RECQ-MEDIATED GENOME INSTABILITY PROTEIN 1 RMI1"/>
    <property type="match status" value="1"/>
</dbReference>